<evidence type="ECO:0000256" key="2">
    <source>
        <dbReference type="ARBA" id="ARBA00022679"/>
    </source>
</evidence>
<dbReference type="SUPFAM" id="SSF56672">
    <property type="entry name" value="DNA/RNA polymerases"/>
    <property type="match status" value="1"/>
</dbReference>
<dbReference type="InterPro" id="IPR043502">
    <property type="entry name" value="DNA/RNA_pol_sf"/>
</dbReference>
<keyword evidence="4" id="KW-0547">Nucleotide-binding</keyword>
<dbReference type="GO" id="GO:0039694">
    <property type="term" value="P:viral RNA genome replication"/>
    <property type="evidence" value="ECO:0007669"/>
    <property type="project" value="InterPro"/>
</dbReference>
<evidence type="ECO:0000256" key="8">
    <source>
        <dbReference type="PIRSR" id="PIRSR605093-1"/>
    </source>
</evidence>
<comment type="catalytic activity">
    <reaction evidence="7">
        <text>RNA(n) + a ribonucleoside 5'-triphosphate = RNA(n+1) + diphosphate</text>
        <dbReference type="Rhea" id="RHEA:21248"/>
        <dbReference type="Rhea" id="RHEA-COMP:14527"/>
        <dbReference type="Rhea" id="RHEA-COMP:17342"/>
        <dbReference type="ChEBI" id="CHEBI:33019"/>
        <dbReference type="ChEBI" id="CHEBI:61557"/>
        <dbReference type="ChEBI" id="CHEBI:140395"/>
        <dbReference type="EC" id="2.7.7.48"/>
    </reaction>
</comment>
<evidence type="ECO:0000256" key="5">
    <source>
        <dbReference type="ARBA" id="ARBA00022953"/>
    </source>
</evidence>
<keyword evidence="9" id="KW-0812">Transmembrane</keyword>
<keyword evidence="5" id="KW-0693">Viral RNA replication</keyword>
<name>A0A1L3KIJ3_9VIRU</name>
<dbReference type="InterPro" id="IPR005093">
    <property type="entry name" value="RNArep_beta"/>
</dbReference>
<keyword evidence="9" id="KW-0472">Membrane</keyword>
<protein>
    <recommendedName>
        <fullName evidence="1">RNA-directed RNA polymerase</fullName>
        <ecNumber evidence="1">2.7.7.48</ecNumber>
    </recommendedName>
    <alternativeName>
        <fullName evidence="6">RNA replicase beta chain</fullName>
    </alternativeName>
</protein>
<evidence type="ECO:0000313" key="11">
    <source>
        <dbReference type="EMBL" id="APG77174.1"/>
    </source>
</evidence>
<dbReference type="GO" id="GO:0003968">
    <property type="term" value="F:RNA-directed RNA polymerase activity"/>
    <property type="evidence" value="ECO:0007669"/>
    <property type="project" value="UniProtKB-EC"/>
</dbReference>
<evidence type="ECO:0000256" key="7">
    <source>
        <dbReference type="ARBA" id="ARBA00048744"/>
    </source>
</evidence>
<dbReference type="EMBL" id="KX883558">
    <property type="protein sequence ID" value="APG77174.1"/>
    <property type="molecule type" value="Genomic_RNA"/>
</dbReference>
<feature type="binding site" evidence="8">
    <location>
        <position position="394"/>
    </location>
    <ligand>
        <name>Mg(2+)</name>
        <dbReference type="ChEBI" id="CHEBI:18420"/>
        <label>2</label>
    </ligand>
</feature>
<comment type="cofactor">
    <cofactor evidence="8">
        <name>Mg(2+)</name>
        <dbReference type="ChEBI" id="CHEBI:18420"/>
    </cofactor>
    <text evidence="8">Binds 2 Mg(2+) per subunit.</text>
</comment>
<evidence type="ECO:0000256" key="1">
    <source>
        <dbReference type="ARBA" id="ARBA00012494"/>
    </source>
</evidence>
<keyword evidence="8" id="KW-0460">Magnesium</keyword>
<evidence type="ECO:0000256" key="4">
    <source>
        <dbReference type="ARBA" id="ARBA00022741"/>
    </source>
</evidence>
<keyword evidence="2" id="KW-0808">Transferase</keyword>
<dbReference type="InterPro" id="IPR007096">
    <property type="entry name" value="RNA-dir_Rpol_cat_phage"/>
</dbReference>
<dbReference type="EC" id="2.7.7.48" evidence="1"/>
<sequence length="604" mass="67799">MIWNNPIKVVLFVSAFIAVLTIYALCAIGGFMPKLNRKVSFPAFFDKKQQDRVILCIVDAIAREGVMYPMVLAACSCARRFIHRPDIDLFKQLMSIDAHKASSEHEYYLTVQVQALFKKRADLDLGIDKSDVALRTFLESETICRETNRLLRSNDDPRSGDRAALILQMRRKISSVLGDLPSLDELPCGFGPGTNVGCSKNTSVRHKLNSDITTTEGAGRYILTSLSSFHAWVGLSRPKLVRGSRWTSVPKTSLTDRGINVEPILNSYIQKGLGSAIRLRLKRVGIDLNDQTANQRLARAGSLRGLLATIDLSMASDTVSYLTVMDLLPSDWFDALDAVRSPICELPDGSYRILEKFSSMGNGATFELESLIFYALLYVVCCVDEERTISVYGDDLICPSDCYDRVIDALSLLGFIPNKEKSFGSGPFRESCGKDYWVGTDVRPVFIKDELSMKEIYRLHNFFVRTGRLSSLPDLLIGFIPKRDRLFGPDGYGDGHLIWKTAPAPKRDKRGWEPFHVITTWQAKPRVVKTPLSSDYGAFLYLRTESSGASPFDTKRYELRDGQIFAVLSRPDDGVLLSACDMMYNERSDNPRYHKKNIRVPVAL</sequence>
<evidence type="ECO:0000256" key="9">
    <source>
        <dbReference type="SAM" id="Phobius"/>
    </source>
</evidence>
<dbReference type="GO" id="GO:0000166">
    <property type="term" value="F:nucleotide binding"/>
    <property type="evidence" value="ECO:0007669"/>
    <property type="project" value="UniProtKB-KW"/>
</dbReference>
<reference evidence="11" key="1">
    <citation type="journal article" date="2016" name="Nature">
        <title>Redefining the invertebrate RNA virosphere.</title>
        <authorList>
            <person name="Shi M."/>
            <person name="Lin X.D."/>
            <person name="Tian J.H."/>
            <person name="Chen L.J."/>
            <person name="Chen X."/>
            <person name="Li C.X."/>
            <person name="Qin X.C."/>
            <person name="Li J."/>
            <person name="Cao J.P."/>
            <person name="Eden J.S."/>
            <person name="Buchmann J."/>
            <person name="Wang W."/>
            <person name="Xu J."/>
            <person name="Holmes E.C."/>
            <person name="Zhang Y.Z."/>
        </authorList>
    </citation>
    <scope>NUCLEOTIDE SEQUENCE</scope>
    <source>
        <strain evidence="11">SHWC0209c12775</strain>
    </source>
</reference>
<evidence type="ECO:0000256" key="3">
    <source>
        <dbReference type="ARBA" id="ARBA00022695"/>
    </source>
</evidence>
<keyword evidence="8" id="KW-0479">Metal-binding</keyword>
<keyword evidence="3" id="KW-0548">Nucleotidyltransferase</keyword>
<proteinExistence type="predicted"/>
<organism evidence="11">
    <name type="scientific">Shahe levi-like virus 3</name>
    <dbReference type="NCBI Taxonomy" id="1923428"/>
    <lineage>
        <taxon>Viruses</taxon>
        <taxon>Riboviria</taxon>
    </lineage>
</organism>
<dbReference type="PROSITE" id="PS50522">
    <property type="entry name" value="RDRP_PHAGE"/>
    <property type="match status" value="1"/>
</dbReference>
<evidence type="ECO:0000259" key="10">
    <source>
        <dbReference type="PROSITE" id="PS50522"/>
    </source>
</evidence>
<feature type="binding site" evidence="8">
    <location>
        <position position="395"/>
    </location>
    <ligand>
        <name>Mg(2+)</name>
        <dbReference type="ChEBI" id="CHEBI:18420"/>
        <label>2</label>
    </ligand>
</feature>
<feature type="transmembrane region" description="Helical" evidence="9">
    <location>
        <begin position="12"/>
        <end position="32"/>
    </location>
</feature>
<evidence type="ECO:0000256" key="6">
    <source>
        <dbReference type="ARBA" id="ARBA00030248"/>
    </source>
</evidence>
<feature type="binding site" evidence="8">
    <location>
        <position position="311"/>
    </location>
    <ligand>
        <name>Mg(2+)</name>
        <dbReference type="ChEBI" id="CHEBI:18420"/>
        <label>2</label>
    </ligand>
</feature>
<dbReference type="GO" id="GO:0046872">
    <property type="term" value="F:metal ion binding"/>
    <property type="evidence" value="ECO:0007669"/>
    <property type="project" value="UniProtKB-KW"/>
</dbReference>
<feature type="domain" description="RdRp catalytic" evidence="10">
    <location>
        <begin position="296"/>
        <end position="426"/>
    </location>
</feature>
<accession>A0A1L3KIJ3</accession>
<keyword evidence="9" id="KW-1133">Transmembrane helix</keyword>
<dbReference type="Pfam" id="PF03431">
    <property type="entry name" value="RNA_replicase_B"/>
    <property type="match status" value="1"/>
</dbReference>